<keyword evidence="3" id="KW-0677">Repeat</keyword>
<evidence type="ECO:0000259" key="6">
    <source>
        <dbReference type="SMART" id="SM01266"/>
    </source>
</evidence>
<evidence type="ECO:0000256" key="3">
    <source>
        <dbReference type="ARBA" id="ARBA00022737"/>
    </source>
</evidence>
<dbReference type="GO" id="GO:0008870">
    <property type="term" value="F:galactoside O-acetyltransferase activity"/>
    <property type="evidence" value="ECO:0007669"/>
    <property type="project" value="TreeGrafter"/>
</dbReference>
<dbReference type="EMBL" id="QZCH01000001">
    <property type="protein sequence ID" value="RJG51465.1"/>
    <property type="molecule type" value="Genomic_DNA"/>
</dbReference>
<accession>A0A418YKF9</accession>
<sequence length="193" mass="20864">MVDSITDFSVQIAADKALVAKKQACQQLVYQFNQTRPDQGKERKQLLKQLFAQYSNTHIEPPLRCDLGTNVYFGKGGFVNYGLIILDIATVTIGDYVLIGPNVQLCAASHPELREQRMAPTACGEPISIGNQAWIGAGSIVLAGVNIGENCIIGAGSVVTKDVPANHVAVGNPCRVLRPIHQTELDELNSHQN</sequence>
<proteinExistence type="inferred from homology"/>
<evidence type="ECO:0000313" key="7">
    <source>
        <dbReference type="EMBL" id="RJG51465.1"/>
    </source>
</evidence>
<dbReference type="AlphaFoldDB" id="A0A418YKF9"/>
<keyword evidence="2 5" id="KW-0808">Transferase</keyword>
<dbReference type="Gene3D" id="2.160.10.10">
    <property type="entry name" value="Hexapeptide repeat proteins"/>
    <property type="match status" value="1"/>
</dbReference>
<dbReference type="OrthoDB" id="9815592at2"/>
<protein>
    <recommendedName>
        <fullName evidence="5">Acetyltransferase</fullName>
        <ecNumber evidence="5">2.3.1.-</ecNumber>
    </recommendedName>
</protein>
<dbReference type="InterPro" id="IPR024688">
    <property type="entry name" value="Mac_dom"/>
</dbReference>
<comment type="similarity">
    <text evidence="1 5">Belongs to the transferase hexapeptide repeat family.</text>
</comment>
<evidence type="ECO:0000256" key="4">
    <source>
        <dbReference type="ARBA" id="ARBA00023315"/>
    </source>
</evidence>
<keyword evidence="8" id="KW-1185">Reference proteome</keyword>
<dbReference type="InterPro" id="IPR001451">
    <property type="entry name" value="Hexapep"/>
</dbReference>
<dbReference type="Pfam" id="PF12464">
    <property type="entry name" value="Mac"/>
    <property type="match status" value="1"/>
</dbReference>
<dbReference type="RefSeq" id="WP_119908989.1">
    <property type="nucleotide sequence ID" value="NZ_QZCH01000001.1"/>
</dbReference>
<dbReference type="SUPFAM" id="SSF51161">
    <property type="entry name" value="Trimeric LpxA-like enzymes"/>
    <property type="match status" value="1"/>
</dbReference>
<dbReference type="Pfam" id="PF00132">
    <property type="entry name" value="Hexapep"/>
    <property type="match status" value="1"/>
</dbReference>
<gene>
    <name evidence="7" type="ORF">D1Z90_01660</name>
</gene>
<dbReference type="EC" id="2.3.1.-" evidence="5"/>
<dbReference type="CDD" id="cd03357">
    <property type="entry name" value="LbH_MAT_GAT"/>
    <property type="match status" value="1"/>
</dbReference>
<evidence type="ECO:0000256" key="2">
    <source>
        <dbReference type="ARBA" id="ARBA00022679"/>
    </source>
</evidence>
<organism evidence="7 8">
    <name type="scientific">Motilimonas pumila</name>
    <dbReference type="NCBI Taxonomy" id="2303987"/>
    <lineage>
        <taxon>Bacteria</taxon>
        <taxon>Pseudomonadati</taxon>
        <taxon>Pseudomonadota</taxon>
        <taxon>Gammaproteobacteria</taxon>
        <taxon>Alteromonadales</taxon>
        <taxon>Alteromonadales genera incertae sedis</taxon>
        <taxon>Motilimonas</taxon>
    </lineage>
</organism>
<feature type="domain" description="Maltose/galactoside acetyltransferase" evidence="6">
    <location>
        <begin position="10"/>
        <end position="56"/>
    </location>
</feature>
<dbReference type="PANTHER" id="PTHR43017">
    <property type="entry name" value="GALACTOSIDE O-ACETYLTRANSFERASE"/>
    <property type="match status" value="1"/>
</dbReference>
<comment type="caution">
    <text evidence="7">The sequence shown here is derived from an EMBL/GenBank/DDBJ whole genome shotgun (WGS) entry which is preliminary data.</text>
</comment>
<reference evidence="7 8" key="2">
    <citation type="submission" date="2019-01" db="EMBL/GenBank/DDBJ databases">
        <title>Motilimonas pumilus sp. nov., isolated from the gut of sea cucumber (Apostichopus japonicus).</title>
        <authorList>
            <person name="Wang F.-Q."/>
            <person name="Ren L.-H."/>
            <person name="Lin Y.-W."/>
            <person name="Sun G.-H."/>
            <person name="Du Z.-J."/>
            <person name="Zhao J.-X."/>
            <person name="Liu X.-J."/>
            <person name="Liu L.-J."/>
        </authorList>
    </citation>
    <scope>NUCLEOTIDE SEQUENCE [LARGE SCALE GENOMIC DNA]</scope>
    <source>
        <strain evidence="7 8">PLHSC7-2</strain>
    </source>
</reference>
<evidence type="ECO:0000313" key="8">
    <source>
        <dbReference type="Proteomes" id="UP000283255"/>
    </source>
</evidence>
<dbReference type="InterPro" id="IPR039369">
    <property type="entry name" value="LacA-like"/>
</dbReference>
<evidence type="ECO:0000256" key="5">
    <source>
        <dbReference type="RuleBase" id="RU367021"/>
    </source>
</evidence>
<dbReference type="SMART" id="SM01266">
    <property type="entry name" value="Mac"/>
    <property type="match status" value="1"/>
</dbReference>
<keyword evidence="4 5" id="KW-0012">Acyltransferase</keyword>
<name>A0A418YKF9_9GAMM</name>
<dbReference type="Proteomes" id="UP000283255">
    <property type="component" value="Unassembled WGS sequence"/>
</dbReference>
<dbReference type="PANTHER" id="PTHR43017:SF1">
    <property type="entry name" value="ACETYLTRANSFERASE YJL218W-RELATED"/>
    <property type="match status" value="1"/>
</dbReference>
<dbReference type="InterPro" id="IPR011004">
    <property type="entry name" value="Trimer_LpxA-like_sf"/>
</dbReference>
<evidence type="ECO:0000256" key="1">
    <source>
        <dbReference type="ARBA" id="ARBA00007274"/>
    </source>
</evidence>
<reference evidence="7 8" key="1">
    <citation type="submission" date="2018-09" db="EMBL/GenBank/DDBJ databases">
        <authorList>
            <person name="Wang F."/>
        </authorList>
    </citation>
    <scope>NUCLEOTIDE SEQUENCE [LARGE SCALE GENOMIC DNA]</scope>
    <source>
        <strain evidence="7 8">PLHSC7-2</strain>
    </source>
</reference>